<sequence>MADKQETMNYQSDFEKGLEALEDIQLLSEFSVSPIVSHAYFHLSEMKRKADAISSGQVSHYDMVGKVLDEKISMIIDDFFGNKSRFKGYEFYKNTKKIDLKKWNLVLETIPEILSLVTLFNYHGSVDVRFDDSRLMISGLILEDGNLERSRKLIYVITRKLLRAKVLLTFNLEKTARAGLFKLVLKADLSHDENLVYRVHFKVNKHEQYMVGFSNVFCQYRSNLQDVNLVGEHNVVEIGHDLSVKHYIGLPELTRLESANKEILHFPFLFRPLSIILPVKGNLVTEAFSRSLDDENKRKQDVSKYYRTIDFFSLFNL</sequence>
<dbReference type="EMBL" id="CP025704">
    <property type="protein sequence ID" value="AUN99445.1"/>
    <property type="molecule type" value="Genomic_DNA"/>
</dbReference>
<dbReference type="OrthoDB" id="5298396at2"/>
<accession>A0A2K9NWK4</accession>
<protein>
    <submittedName>
        <fullName evidence="1">Uncharacterized protein</fullName>
    </submittedName>
</protein>
<organism evidence="1 2">
    <name type="scientific">Bacteriovorax stolpii</name>
    <name type="common">Bdellovibrio stolpii</name>
    <dbReference type="NCBI Taxonomy" id="960"/>
    <lineage>
        <taxon>Bacteria</taxon>
        <taxon>Pseudomonadati</taxon>
        <taxon>Bdellovibrionota</taxon>
        <taxon>Bacteriovoracia</taxon>
        <taxon>Bacteriovoracales</taxon>
        <taxon>Bacteriovoracaceae</taxon>
        <taxon>Bacteriovorax</taxon>
    </lineage>
</organism>
<keyword evidence="2" id="KW-1185">Reference proteome</keyword>
<dbReference type="Proteomes" id="UP000235584">
    <property type="component" value="Chromosome"/>
</dbReference>
<dbReference type="RefSeq" id="WP_102244736.1">
    <property type="nucleotide sequence ID" value="NZ_CP025704.1"/>
</dbReference>
<name>A0A2K9NWK4_BACTC</name>
<proteinExistence type="predicted"/>
<gene>
    <name evidence="1" type="ORF">C0V70_15280</name>
</gene>
<reference evidence="1 2" key="1">
    <citation type="submission" date="2018-01" db="EMBL/GenBank/DDBJ databases">
        <title>Complete genome sequence of Bacteriovorax stolpii DSM12778.</title>
        <authorList>
            <person name="Tang B."/>
            <person name="Chang J."/>
        </authorList>
    </citation>
    <scope>NUCLEOTIDE SEQUENCE [LARGE SCALE GENOMIC DNA]</scope>
    <source>
        <strain evidence="1 2">DSM 12778</strain>
    </source>
</reference>
<evidence type="ECO:0000313" key="2">
    <source>
        <dbReference type="Proteomes" id="UP000235584"/>
    </source>
</evidence>
<evidence type="ECO:0000313" key="1">
    <source>
        <dbReference type="EMBL" id="AUN99445.1"/>
    </source>
</evidence>
<dbReference type="KEGG" id="bsto:C0V70_15280"/>
<dbReference type="AlphaFoldDB" id="A0A2K9NWK4"/>